<dbReference type="PANTHER" id="PTHR10075">
    <property type="entry name" value="BASIGIN RELATED"/>
    <property type="match status" value="1"/>
</dbReference>
<feature type="region of interest" description="Disordered" evidence="2">
    <location>
        <begin position="1376"/>
        <end position="1412"/>
    </location>
</feature>
<feature type="domain" description="Fibronectin type-III" evidence="5">
    <location>
        <begin position="288"/>
        <end position="382"/>
    </location>
</feature>
<feature type="compositionally biased region" description="Basic residues" evidence="2">
    <location>
        <begin position="1376"/>
        <end position="1386"/>
    </location>
</feature>
<dbReference type="CDD" id="cd00063">
    <property type="entry name" value="FN3"/>
    <property type="match status" value="2"/>
</dbReference>
<reference evidence="6" key="1">
    <citation type="submission" date="2022-03" db="EMBL/GenBank/DDBJ databases">
        <authorList>
            <person name="Martin H S."/>
        </authorList>
    </citation>
    <scope>NUCLEOTIDE SEQUENCE</scope>
</reference>
<dbReference type="SMART" id="SM00406">
    <property type="entry name" value="IGv"/>
    <property type="match status" value="2"/>
</dbReference>
<evidence type="ECO:0000259" key="5">
    <source>
        <dbReference type="PROSITE" id="PS50853"/>
    </source>
</evidence>
<dbReference type="Pfam" id="PF13927">
    <property type="entry name" value="Ig_3"/>
    <property type="match status" value="2"/>
</dbReference>
<dbReference type="Pfam" id="PF00041">
    <property type="entry name" value="fn3"/>
    <property type="match status" value="1"/>
</dbReference>
<feature type="compositionally biased region" description="Basic and acidic residues" evidence="2">
    <location>
        <begin position="1477"/>
        <end position="1492"/>
    </location>
</feature>
<feature type="region of interest" description="Disordered" evidence="2">
    <location>
        <begin position="1455"/>
        <end position="1499"/>
    </location>
</feature>
<feature type="domain" description="Fibronectin type-III" evidence="5">
    <location>
        <begin position="482"/>
        <end position="574"/>
    </location>
</feature>
<feature type="transmembrane region" description="Helical" evidence="3">
    <location>
        <begin position="1346"/>
        <end position="1370"/>
    </location>
</feature>
<evidence type="ECO:0000313" key="7">
    <source>
        <dbReference type="Proteomes" id="UP000837857"/>
    </source>
</evidence>
<dbReference type="Gene3D" id="2.60.40.10">
    <property type="entry name" value="Immunoglobulins"/>
    <property type="match status" value="4"/>
</dbReference>
<dbReference type="SMART" id="SM00409">
    <property type="entry name" value="IG"/>
    <property type="match status" value="3"/>
</dbReference>
<dbReference type="InterPro" id="IPR013106">
    <property type="entry name" value="Ig_V-set"/>
</dbReference>
<dbReference type="PROSITE" id="PS50835">
    <property type="entry name" value="IG_LIKE"/>
    <property type="match status" value="3"/>
</dbReference>
<dbReference type="SUPFAM" id="SSF49265">
    <property type="entry name" value="Fibronectin type III"/>
    <property type="match status" value="2"/>
</dbReference>
<evidence type="ECO:0000259" key="4">
    <source>
        <dbReference type="PROSITE" id="PS50835"/>
    </source>
</evidence>
<feature type="domain" description="Ig-like" evidence="4">
    <location>
        <begin position="92"/>
        <end position="172"/>
    </location>
</feature>
<sequence length="1499" mass="160971">MTVSRGQPLAISCNISSGPPASITWQRDGEELPINSRYHILESQLLITDASPEDAGTYRCIATNQLANRSRASHLGKLDVVSAAEERAGLLPLHHAAQVAAPRGSRVALPCAVLGWPRPKLVWKLAPPHARIRELEETDEVLILRSLEVDQEGVYTCSVEGHANLMKGLVVTGFLLFNIQTFNVTVTEPVSITLPPTSKEVLRASTVRFNCTAVGRPEPVVTWYKDGRPLLLAGRINLRTSADGSRIELVISGVTSDDAGVYQCFALGGASLASAWAALNVTGAWAAAPGALRCLPRGTRRVALRWQPAAAHVVAYTVDTTPRDKPGVALTGQPHTNTEDVITVQEPLTPYLFQVRAYIPTLSKKNVASDMSESVVCQGQGVPIKLLRLGDAVSVTWRQFAEENPGVVEWILQLRAENSTEERNVTLPAQVTDYTLPAGPEAAWVRLLGSRSRDWLPQDLSLLPWTAAKAADQPPSRDVTAVPREVRVSEVGSHGFTARWRCDEADSSPERYSFKVCIKKVDGAEECQDSYKNSATVDGLQPGSEYEVRIQAVVQDRGVGGAFSDPVKVTTQPEGPWQVGELSYSFVNLSAVVVRWRGAAARYTVRHSARLRLPVEQWAALSTAGTEALVSPLRLLSPLTRLEQWAALSTAGTEALVSPLRLLSPLTRLEQWAALSTAGTEALVSPLRLLSPLTRLEQWAALSTAGTEALVSPLRLLSPLTRLEQWAALSTAGTEALVSPLRPLSPLTRLEQWAALSTAGTEALVSPLRPLSPLTRLEQWAALSTAGTEALVSPLRPLSPLTRLEQWAALSTAGTEALVSPLRPLSPLTRLEQWAALSTAGTEALVSSLRPLSPLTRLEQWAALSTAGTEALVSPLRLLSPLTRLEQWAALSTAGTEALVSPLRPLSPLTRLEQWAALSTAGTEALVSPLRPLSPLTRLEQWAALSTAGTEALVSPLRPLSPLTRLEQWAALSTAGTEALVSSLRPLSPLTRLEQWAALSTAGTEALVSPLRPLSPLTRLEQWAALSTAGTEALVSPLRPLSPLTRLEQWAALSTAGTEALVSSLRPLSPLTRLEQWAALSTAGTEALVSPLRPLSPLTRLEQWAALSTAGTEALVSPLRPLSPLTRLEQWAALSTAGTEALVSPLRPLSPLTRLEQWAALSTAGTEALVSPLRPLSPLTRLEQWAALSTAGTEALVSPLRPLSPLTRLDQWAALSTAGTEALITGIEPTEQTYVMVTGHEPLGHSRILTIPAQLKDLEAKDLSYAYTGSGVRVWWRGAGPRTVRFAQNITRPVEHWASLAVAGPQAELENLDPALPVYVMVTIPGPGKPNQVLTIPPRPTDNYNMYLTVGVGVGVAVLCALSFVAACVWRKYNKNRSPARTRRRNQSPTEGSDEDGSELKEGRAGGVGGRLANGGACGEPLLNGHPAHAHAHSLAPNGKPQRALYAAFDVSRDEHDTTAETTLAGTPPRLPLLDTSRAKLPDDNMNCEHRPQPLQPNG</sequence>
<dbReference type="SMART" id="SM00408">
    <property type="entry name" value="IGc2"/>
    <property type="match status" value="3"/>
</dbReference>
<evidence type="ECO:0000313" key="6">
    <source>
        <dbReference type="EMBL" id="CAH2040116.1"/>
    </source>
</evidence>
<proteinExistence type="predicted"/>
<keyword evidence="3" id="KW-0812">Transmembrane</keyword>
<dbReference type="InterPro" id="IPR013783">
    <property type="entry name" value="Ig-like_fold"/>
</dbReference>
<organism evidence="6 7">
    <name type="scientific">Iphiclides podalirius</name>
    <name type="common">scarce swallowtail</name>
    <dbReference type="NCBI Taxonomy" id="110791"/>
    <lineage>
        <taxon>Eukaryota</taxon>
        <taxon>Metazoa</taxon>
        <taxon>Ecdysozoa</taxon>
        <taxon>Arthropoda</taxon>
        <taxon>Hexapoda</taxon>
        <taxon>Insecta</taxon>
        <taxon>Pterygota</taxon>
        <taxon>Neoptera</taxon>
        <taxon>Endopterygota</taxon>
        <taxon>Lepidoptera</taxon>
        <taxon>Glossata</taxon>
        <taxon>Ditrysia</taxon>
        <taxon>Papilionoidea</taxon>
        <taxon>Papilionidae</taxon>
        <taxon>Papilioninae</taxon>
        <taxon>Iphiclides</taxon>
    </lineage>
</organism>
<feature type="non-terminal residue" evidence="6">
    <location>
        <position position="1499"/>
    </location>
</feature>
<dbReference type="InterPro" id="IPR036179">
    <property type="entry name" value="Ig-like_dom_sf"/>
</dbReference>
<keyword evidence="7" id="KW-1185">Reference proteome</keyword>
<dbReference type="InterPro" id="IPR003961">
    <property type="entry name" value="FN3_dom"/>
</dbReference>
<evidence type="ECO:0000256" key="2">
    <source>
        <dbReference type="SAM" id="MobiDB-lite"/>
    </source>
</evidence>
<name>A0ABN8HRK1_9NEOP</name>
<dbReference type="EMBL" id="OW152824">
    <property type="protein sequence ID" value="CAH2040116.1"/>
    <property type="molecule type" value="Genomic_DNA"/>
</dbReference>
<evidence type="ECO:0000256" key="3">
    <source>
        <dbReference type="SAM" id="Phobius"/>
    </source>
</evidence>
<dbReference type="SMART" id="SM00060">
    <property type="entry name" value="FN3"/>
    <property type="match status" value="2"/>
</dbReference>
<gene>
    <name evidence="6" type="ORF">IPOD504_LOCUS2293</name>
</gene>
<protein>
    <submittedName>
        <fullName evidence="6">Uncharacterized protein</fullName>
    </submittedName>
</protein>
<dbReference type="InterPro" id="IPR003598">
    <property type="entry name" value="Ig_sub2"/>
</dbReference>
<dbReference type="InterPro" id="IPR036116">
    <property type="entry name" value="FN3_sf"/>
</dbReference>
<dbReference type="InterPro" id="IPR007110">
    <property type="entry name" value="Ig-like_dom"/>
</dbReference>
<keyword evidence="3" id="KW-1133">Transmembrane helix</keyword>
<dbReference type="PROSITE" id="PS50853">
    <property type="entry name" value="FN3"/>
    <property type="match status" value="2"/>
</dbReference>
<dbReference type="PANTHER" id="PTHR10075:SF100">
    <property type="entry name" value="FASCICLIN-2"/>
    <property type="match status" value="1"/>
</dbReference>
<accession>A0ABN8HRK1</accession>
<dbReference type="InterPro" id="IPR003599">
    <property type="entry name" value="Ig_sub"/>
</dbReference>
<keyword evidence="3" id="KW-0472">Membrane</keyword>
<feature type="domain" description="Ig-like" evidence="4">
    <location>
        <begin position="189"/>
        <end position="280"/>
    </location>
</feature>
<evidence type="ECO:0000256" key="1">
    <source>
        <dbReference type="ARBA" id="ARBA00023319"/>
    </source>
</evidence>
<dbReference type="SUPFAM" id="SSF48726">
    <property type="entry name" value="Immunoglobulin"/>
    <property type="match status" value="3"/>
</dbReference>
<feature type="domain" description="Ig-like" evidence="4">
    <location>
        <begin position="1"/>
        <end position="76"/>
    </location>
</feature>
<dbReference type="CDD" id="cd00096">
    <property type="entry name" value="Ig"/>
    <property type="match status" value="2"/>
</dbReference>
<keyword evidence="1" id="KW-0393">Immunoglobulin domain</keyword>
<dbReference type="Proteomes" id="UP000837857">
    <property type="component" value="Chromosome 12"/>
</dbReference>